<dbReference type="Gramene" id="Zm00001eb172930_T001">
    <property type="protein sequence ID" value="Zm00001eb172930_P001"/>
    <property type="gene ID" value="Zm00001eb172930"/>
</dbReference>
<organism evidence="2 3">
    <name type="scientific">Zea mays</name>
    <name type="common">Maize</name>
    <dbReference type="NCBI Taxonomy" id="4577"/>
    <lineage>
        <taxon>Eukaryota</taxon>
        <taxon>Viridiplantae</taxon>
        <taxon>Streptophyta</taxon>
        <taxon>Embryophyta</taxon>
        <taxon>Tracheophyta</taxon>
        <taxon>Spermatophyta</taxon>
        <taxon>Magnoliopsida</taxon>
        <taxon>Liliopsida</taxon>
        <taxon>Poales</taxon>
        <taxon>Poaceae</taxon>
        <taxon>PACMAD clade</taxon>
        <taxon>Panicoideae</taxon>
        <taxon>Andropogonodae</taxon>
        <taxon>Andropogoneae</taxon>
        <taxon>Tripsacinae</taxon>
        <taxon>Zea</taxon>
    </lineage>
</organism>
<reference evidence="2" key="2">
    <citation type="submission" date="2019-07" db="EMBL/GenBank/DDBJ databases">
        <authorList>
            <person name="Seetharam A."/>
            <person name="Woodhouse M."/>
            <person name="Cannon E."/>
        </authorList>
    </citation>
    <scope>NUCLEOTIDE SEQUENCE [LARGE SCALE GENOMIC DNA]</scope>
    <source>
        <strain evidence="2">cv. B73</strain>
    </source>
</reference>
<feature type="compositionally biased region" description="Polar residues" evidence="1">
    <location>
        <begin position="1"/>
        <end position="21"/>
    </location>
</feature>
<dbReference type="OrthoDB" id="692433at2759"/>
<evidence type="ECO:0000256" key="1">
    <source>
        <dbReference type="SAM" id="MobiDB-lite"/>
    </source>
</evidence>
<evidence type="ECO:0000313" key="3">
    <source>
        <dbReference type="Proteomes" id="UP000007305"/>
    </source>
</evidence>
<dbReference type="GeneID" id="100279062"/>
<dbReference type="Proteomes" id="UP000007305">
    <property type="component" value="Chromosome 4"/>
</dbReference>
<reference evidence="2" key="3">
    <citation type="submission" date="2021-05" db="UniProtKB">
        <authorList>
            <consortium name="EnsemblPlants"/>
        </authorList>
    </citation>
    <scope>IDENTIFICATION</scope>
    <source>
        <strain evidence="2">cv. B73</strain>
    </source>
</reference>
<keyword evidence="4" id="KW-1267">Proteomics identification</keyword>
<protein>
    <submittedName>
        <fullName evidence="2">Uncharacterized protein</fullName>
    </submittedName>
</protein>
<feature type="region of interest" description="Disordered" evidence="1">
    <location>
        <begin position="146"/>
        <end position="191"/>
    </location>
</feature>
<evidence type="ECO:0007829" key="4">
    <source>
        <dbReference type="PeptideAtlas" id="A0A804NN39"/>
    </source>
</evidence>
<dbReference type="FunCoup" id="A0A804NN39">
    <property type="interactions" value="743"/>
</dbReference>
<reference evidence="3" key="1">
    <citation type="journal article" date="2009" name="Science">
        <title>The B73 maize genome: complexity, diversity, and dynamics.</title>
        <authorList>
            <person name="Schnable P.S."/>
            <person name="Ware D."/>
            <person name="Fulton R.S."/>
            <person name="Stein J.C."/>
            <person name="Wei F."/>
            <person name="Pasternak S."/>
            <person name="Liang C."/>
            <person name="Zhang J."/>
            <person name="Fulton L."/>
            <person name="Graves T.A."/>
            <person name="Minx P."/>
            <person name="Reily A.D."/>
            <person name="Courtney L."/>
            <person name="Kruchowski S.S."/>
            <person name="Tomlinson C."/>
            <person name="Strong C."/>
            <person name="Delehaunty K."/>
            <person name="Fronick C."/>
            <person name="Courtney B."/>
            <person name="Rock S.M."/>
            <person name="Belter E."/>
            <person name="Du F."/>
            <person name="Kim K."/>
            <person name="Abbott R.M."/>
            <person name="Cotton M."/>
            <person name="Levy A."/>
            <person name="Marchetto P."/>
            <person name="Ochoa K."/>
            <person name="Jackson S.M."/>
            <person name="Gillam B."/>
            <person name="Chen W."/>
            <person name="Yan L."/>
            <person name="Higginbotham J."/>
            <person name="Cardenas M."/>
            <person name="Waligorski J."/>
            <person name="Applebaum E."/>
            <person name="Phelps L."/>
            <person name="Falcone J."/>
            <person name="Kanchi K."/>
            <person name="Thane T."/>
            <person name="Scimone A."/>
            <person name="Thane N."/>
            <person name="Henke J."/>
            <person name="Wang T."/>
            <person name="Ruppert J."/>
            <person name="Shah N."/>
            <person name="Rotter K."/>
            <person name="Hodges J."/>
            <person name="Ingenthron E."/>
            <person name="Cordes M."/>
            <person name="Kohlberg S."/>
            <person name="Sgro J."/>
            <person name="Delgado B."/>
            <person name="Mead K."/>
            <person name="Chinwalla A."/>
            <person name="Leonard S."/>
            <person name="Crouse K."/>
            <person name="Collura K."/>
            <person name="Kudrna D."/>
            <person name="Currie J."/>
            <person name="He R."/>
            <person name="Angelova A."/>
            <person name="Rajasekar S."/>
            <person name="Mueller T."/>
            <person name="Lomeli R."/>
            <person name="Scara G."/>
            <person name="Ko A."/>
            <person name="Delaney K."/>
            <person name="Wissotski M."/>
            <person name="Lopez G."/>
            <person name="Campos D."/>
            <person name="Braidotti M."/>
            <person name="Ashley E."/>
            <person name="Golser W."/>
            <person name="Kim H."/>
            <person name="Lee S."/>
            <person name="Lin J."/>
            <person name="Dujmic Z."/>
            <person name="Kim W."/>
            <person name="Talag J."/>
            <person name="Zuccolo A."/>
            <person name="Fan C."/>
            <person name="Sebastian A."/>
            <person name="Kramer M."/>
            <person name="Spiegel L."/>
            <person name="Nascimento L."/>
            <person name="Zutavern T."/>
            <person name="Miller B."/>
            <person name="Ambroise C."/>
            <person name="Muller S."/>
            <person name="Spooner W."/>
            <person name="Narechania A."/>
            <person name="Ren L."/>
            <person name="Wei S."/>
            <person name="Kumari S."/>
            <person name="Faga B."/>
            <person name="Levy M.J."/>
            <person name="McMahan L."/>
            <person name="Van Buren P."/>
            <person name="Vaughn M.W."/>
            <person name="Ying K."/>
            <person name="Yeh C.-T."/>
            <person name="Emrich S.J."/>
            <person name="Jia Y."/>
            <person name="Kalyanaraman A."/>
            <person name="Hsia A.-P."/>
            <person name="Barbazuk W.B."/>
            <person name="Baucom R.S."/>
            <person name="Brutnell T.P."/>
            <person name="Carpita N.C."/>
            <person name="Chaparro C."/>
            <person name="Chia J.-M."/>
            <person name="Deragon J.-M."/>
            <person name="Estill J.C."/>
            <person name="Fu Y."/>
            <person name="Jeddeloh J.A."/>
            <person name="Han Y."/>
            <person name="Lee H."/>
            <person name="Li P."/>
            <person name="Lisch D.R."/>
            <person name="Liu S."/>
            <person name="Liu Z."/>
            <person name="Nagel D.H."/>
            <person name="McCann M.C."/>
            <person name="SanMiguel P."/>
            <person name="Myers A.M."/>
            <person name="Nettleton D."/>
            <person name="Nguyen J."/>
            <person name="Penning B.W."/>
            <person name="Ponnala L."/>
            <person name="Schneider K.L."/>
            <person name="Schwartz D.C."/>
            <person name="Sharma A."/>
            <person name="Soderlund C."/>
            <person name="Springer N.M."/>
            <person name="Sun Q."/>
            <person name="Wang H."/>
            <person name="Waterman M."/>
            <person name="Westerman R."/>
            <person name="Wolfgruber T.K."/>
            <person name="Yang L."/>
            <person name="Yu Y."/>
            <person name="Zhang L."/>
            <person name="Zhou S."/>
            <person name="Zhu Q."/>
            <person name="Bennetzen J.L."/>
            <person name="Dawe R.K."/>
            <person name="Jiang J."/>
            <person name="Jiang N."/>
            <person name="Presting G.G."/>
            <person name="Wessler S.R."/>
            <person name="Aluru S."/>
            <person name="Martienssen R.A."/>
            <person name="Clifton S.W."/>
            <person name="McCombie W.R."/>
            <person name="Wing R.A."/>
            <person name="Wilson R.K."/>
        </authorList>
    </citation>
    <scope>NUCLEOTIDE SEQUENCE [LARGE SCALE GENOMIC DNA]</scope>
    <source>
        <strain evidence="3">cv. B73</strain>
    </source>
</reference>
<feature type="region of interest" description="Disordered" evidence="1">
    <location>
        <begin position="1"/>
        <end position="24"/>
    </location>
</feature>
<accession>A0A804NN39</accession>
<dbReference type="RefSeq" id="NP_001145588.2">
    <property type="nucleotide sequence ID" value="NM_001152116.2"/>
</dbReference>
<name>A0A804NN39_MAIZE</name>
<dbReference type="KEGG" id="zma:100279062"/>
<proteinExistence type="evidence at protein level"/>
<evidence type="ECO:0000313" key="2">
    <source>
        <dbReference type="EnsemblPlants" id="Zm00001eb172930_P001"/>
    </source>
</evidence>
<gene>
    <name evidence="2" type="primary">LOC100279062</name>
</gene>
<keyword evidence="3" id="KW-1185">Reference proteome</keyword>
<sequence length="191" mass="21232">MASSSTEIGSDMTISDTTTSEVPVHEIPPAVLDVQEEEEIVSAAVPVSVHDVAPLQQAEIGKDVPKHVEKEVEVPQWLKSLAGEEAQDWRAFVRTRINGHTDRTYTHKQYRHQFRSKAEVKLFVDSNGMTTGIFKGRKLQKKKIAGMDAQGAGTSESAGRRASAYHARQKRRRSLGHQLSRSDEKMPPGFI</sequence>
<dbReference type="EnsemblPlants" id="Zm00001eb172930_T001">
    <property type="protein sequence ID" value="Zm00001eb172930_P001"/>
    <property type="gene ID" value="Zm00001eb172930"/>
</dbReference>
<dbReference type="AlphaFoldDB" id="A0A804NN39"/>
<dbReference type="InParanoid" id="A0A804NN39"/>
<feature type="compositionally biased region" description="Basic and acidic residues" evidence="1">
    <location>
        <begin position="180"/>
        <end position="191"/>
    </location>
</feature>